<feature type="transmembrane region" description="Helical" evidence="1">
    <location>
        <begin position="389"/>
        <end position="408"/>
    </location>
</feature>
<feature type="transmembrane region" description="Helical" evidence="1">
    <location>
        <begin position="62"/>
        <end position="83"/>
    </location>
</feature>
<dbReference type="AlphaFoldDB" id="A0A846TV40"/>
<evidence type="ECO:0000256" key="1">
    <source>
        <dbReference type="SAM" id="Phobius"/>
    </source>
</evidence>
<name>A0A846TV40_9MICC</name>
<sequence>MTTTTLLLLGLGSIAAILLLIIKGKVHPFITLMSVALVLALAGGIPLVEVAPLLITGMGNTLGSVALIVTLGAILGRIIEVSGGADVLARWLLNTFGEKRAPFALGATGFIFGIPVFVDVGLIVLIPIVFGVARRLQGSMLKYALPIAGAMLAVHCVVPPHPGIVGGSQLLNADIGLVMIFGLIAAVPMWLVAHFVSKPMAARNFVPVSEADTLQTVGGTGAMNIVKTKTPSVALVLSTIVLPLVLIMGGTTFVVVLGEDNSLTTLFSLIGASHVALLIGVVYAAAVLGFRFGWSRDDVENVINSALPPVAAVILITGAGGMFGYTLRETGVADAVADLLGSTGLPIILLGWLLALFIRAAQGSATVSMLTTAPLVAPLLTTMDLEPAQIALVAVAIGAGTMGLSHVNDSMFWIWSRYFAVPVSTSLKTWTLVSTAASVAGLIAVWIMWLLVGAIL</sequence>
<dbReference type="RefSeq" id="WP_047690022.1">
    <property type="nucleotide sequence ID" value="NZ_JAAVUN010000046.1"/>
</dbReference>
<evidence type="ECO:0000313" key="2">
    <source>
        <dbReference type="EMBL" id="NKE10739.1"/>
    </source>
</evidence>
<dbReference type="PIRSF" id="PIRSF002746">
    <property type="entry name" value="Gluconate_transporter"/>
    <property type="match status" value="1"/>
</dbReference>
<feature type="transmembrane region" description="Helical" evidence="1">
    <location>
        <begin position="339"/>
        <end position="358"/>
    </location>
</feature>
<keyword evidence="3" id="KW-1185">Reference proteome</keyword>
<feature type="transmembrane region" description="Helical" evidence="1">
    <location>
        <begin position="103"/>
        <end position="131"/>
    </location>
</feature>
<feature type="transmembrane region" description="Helical" evidence="1">
    <location>
        <begin position="269"/>
        <end position="294"/>
    </location>
</feature>
<feature type="transmembrane region" description="Helical" evidence="1">
    <location>
        <begin position="429"/>
        <end position="452"/>
    </location>
</feature>
<keyword evidence="1" id="KW-0812">Transmembrane</keyword>
<feature type="transmembrane region" description="Helical" evidence="1">
    <location>
        <begin position="306"/>
        <end position="327"/>
    </location>
</feature>
<feature type="transmembrane region" description="Helical" evidence="1">
    <location>
        <begin position="233"/>
        <end position="257"/>
    </location>
</feature>
<dbReference type="NCBIfam" id="TIGR00791">
    <property type="entry name" value="gntP"/>
    <property type="match status" value="1"/>
</dbReference>
<dbReference type="InterPro" id="IPR003474">
    <property type="entry name" value="Glcn_transporter"/>
</dbReference>
<reference evidence="2 3" key="1">
    <citation type="submission" date="2020-02" db="EMBL/GenBank/DDBJ databases">
        <authorList>
            <person name="Sun Q."/>
        </authorList>
    </citation>
    <scope>NUCLEOTIDE SEQUENCE [LARGE SCALE GENOMIC DNA]</scope>
    <source>
        <strain evidence="2 3">YIM 13062</strain>
    </source>
</reference>
<comment type="caution">
    <text evidence="2">The sequence shown here is derived from an EMBL/GenBank/DDBJ whole genome shotgun (WGS) entry which is preliminary data.</text>
</comment>
<dbReference type="Proteomes" id="UP000521379">
    <property type="component" value="Unassembled WGS sequence"/>
</dbReference>
<dbReference type="PANTHER" id="PTHR30354">
    <property type="entry name" value="GNT FAMILY GLUCONATE TRANSPORTER"/>
    <property type="match status" value="1"/>
</dbReference>
<dbReference type="EMBL" id="JAAVUN010000046">
    <property type="protein sequence ID" value="NKE10739.1"/>
    <property type="molecule type" value="Genomic_DNA"/>
</dbReference>
<organism evidence="2 3">
    <name type="scientific">Kocuria subflava</name>
    <dbReference type="NCBI Taxonomy" id="1736139"/>
    <lineage>
        <taxon>Bacteria</taxon>
        <taxon>Bacillati</taxon>
        <taxon>Actinomycetota</taxon>
        <taxon>Actinomycetes</taxon>
        <taxon>Micrococcales</taxon>
        <taxon>Micrococcaceae</taxon>
        <taxon>Kocuria</taxon>
    </lineage>
</organism>
<dbReference type="PANTHER" id="PTHR30354:SF25">
    <property type="entry name" value="INNER MEMBRANE PERMEASE YGBN"/>
    <property type="match status" value="1"/>
</dbReference>
<accession>A0A846TV40</accession>
<feature type="transmembrane region" description="Helical" evidence="1">
    <location>
        <begin position="34"/>
        <end position="55"/>
    </location>
</feature>
<dbReference type="GO" id="GO:0005886">
    <property type="term" value="C:plasma membrane"/>
    <property type="evidence" value="ECO:0007669"/>
    <property type="project" value="TreeGrafter"/>
</dbReference>
<dbReference type="GO" id="GO:0015128">
    <property type="term" value="F:gluconate transmembrane transporter activity"/>
    <property type="evidence" value="ECO:0007669"/>
    <property type="project" value="InterPro"/>
</dbReference>
<dbReference type="Pfam" id="PF02447">
    <property type="entry name" value="GntP_permease"/>
    <property type="match status" value="1"/>
</dbReference>
<keyword evidence="1" id="KW-1133">Transmembrane helix</keyword>
<proteinExistence type="predicted"/>
<protein>
    <submittedName>
        <fullName evidence="2">GntT protein</fullName>
    </submittedName>
</protein>
<keyword evidence="1" id="KW-0472">Membrane</keyword>
<feature type="transmembrane region" description="Helical" evidence="1">
    <location>
        <begin position="175"/>
        <end position="196"/>
    </location>
</feature>
<gene>
    <name evidence="2" type="ORF">GTW58_12550</name>
</gene>
<evidence type="ECO:0000313" key="3">
    <source>
        <dbReference type="Proteomes" id="UP000521379"/>
    </source>
</evidence>
<feature type="transmembrane region" description="Helical" evidence="1">
    <location>
        <begin position="143"/>
        <end position="163"/>
    </location>
</feature>